<dbReference type="PANTHER" id="PTHR43656">
    <property type="entry name" value="BINDING OXIDOREDUCTASE, PUTATIVE (AFU_ORTHOLOGUE AFUA_2G08260)-RELATED"/>
    <property type="match status" value="1"/>
</dbReference>
<organism evidence="4 5">
    <name type="scientific">Tritrichomonas musculus</name>
    <dbReference type="NCBI Taxonomy" id="1915356"/>
    <lineage>
        <taxon>Eukaryota</taxon>
        <taxon>Metamonada</taxon>
        <taxon>Parabasalia</taxon>
        <taxon>Tritrichomonadida</taxon>
        <taxon>Tritrichomonadidae</taxon>
        <taxon>Tritrichomonas</taxon>
    </lineage>
</organism>
<evidence type="ECO:0000313" key="5">
    <source>
        <dbReference type="Proteomes" id="UP001470230"/>
    </source>
</evidence>
<evidence type="ECO:0000256" key="2">
    <source>
        <dbReference type="ARBA" id="ARBA00023002"/>
    </source>
</evidence>
<gene>
    <name evidence="4" type="ORF">M9Y10_008049</name>
</gene>
<sequence>MSLLFTGIKINSLNVPNRFFRAPTFEALSNTNGACTNEIINLYKQFKNVGFIMSSCTQVDDRGRHHPTMLSLAPRSVYLSNGQFNEEHLKTFSKLADEIHNQGQCFGVQLAHPGMISKKPLINGLDPETPDTMSVSDINRVIDNFSNAAHFAYSHGADAVEIHASSVFLVGSFLSSVTNHRNDDFGGSVEKRSEIMRRIIQQIRTKVPSTFPVLVKINGGSEKSFIPPEEQAIIAKIAENSGVDAIEIAVEHKIKNKSTRDFSSYFSSFNQEIVKIATKSKYDYSAVACARKVISIPIISTGGHLELKNMNSFVNGGLCNMIGLSRPLVRQPNLVDLFKNGLSHRSTCKQCNGCLDYTSVKENPIKCVNP</sequence>
<keyword evidence="1" id="KW-0285">Flavoprotein</keyword>
<dbReference type="SUPFAM" id="SSF51395">
    <property type="entry name" value="FMN-linked oxidoreductases"/>
    <property type="match status" value="1"/>
</dbReference>
<dbReference type="InterPro" id="IPR001155">
    <property type="entry name" value="OxRdtase_FMN_N"/>
</dbReference>
<dbReference type="Pfam" id="PF00724">
    <property type="entry name" value="Oxidored_FMN"/>
    <property type="match status" value="1"/>
</dbReference>
<proteinExistence type="predicted"/>
<dbReference type="PANTHER" id="PTHR43656:SF2">
    <property type="entry name" value="BINDING OXIDOREDUCTASE, PUTATIVE (AFU_ORTHOLOGUE AFUA_2G08260)-RELATED"/>
    <property type="match status" value="1"/>
</dbReference>
<dbReference type="Gene3D" id="3.20.20.70">
    <property type="entry name" value="Aldolase class I"/>
    <property type="match status" value="1"/>
</dbReference>
<dbReference type="EMBL" id="JAPFFF010000014">
    <property type="protein sequence ID" value="KAK8870172.1"/>
    <property type="molecule type" value="Genomic_DNA"/>
</dbReference>
<dbReference type="Proteomes" id="UP001470230">
    <property type="component" value="Unassembled WGS sequence"/>
</dbReference>
<feature type="domain" description="NADH:flavin oxidoreductase/NADH oxidase N-terminal" evidence="3">
    <location>
        <begin position="4"/>
        <end position="343"/>
    </location>
</feature>
<accession>A0ABR2IYW3</accession>
<dbReference type="InterPro" id="IPR051799">
    <property type="entry name" value="NADH_flavin_oxidoreductase"/>
</dbReference>
<protein>
    <recommendedName>
        <fullName evidence="3">NADH:flavin oxidoreductase/NADH oxidase N-terminal domain-containing protein</fullName>
    </recommendedName>
</protein>
<keyword evidence="2" id="KW-0560">Oxidoreductase</keyword>
<comment type="caution">
    <text evidence="4">The sequence shown here is derived from an EMBL/GenBank/DDBJ whole genome shotgun (WGS) entry which is preliminary data.</text>
</comment>
<keyword evidence="5" id="KW-1185">Reference proteome</keyword>
<name>A0ABR2IYW3_9EUKA</name>
<evidence type="ECO:0000313" key="4">
    <source>
        <dbReference type="EMBL" id="KAK8870172.1"/>
    </source>
</evidence>
<dbReference type="InterPro" id="IPR013785">
    <property type="entry name" value="Aldolase_TIM"/>
</dbReference>
<reference evidence="4 5" key="1">
    <citation type="submission" date="2024-04" db="EMBL/GenBank/DDBJ databases">
        <title>Tritrichomonas musculus Genome.</title>
        <authorList>
            <person name="Alves-Ferreira E."/>
            <person name="Grigg M."/>
            <person name="Lorenzi H."/>
            <person name="Galac M."/>
        </authorList>
    </citation>
    <scope>NUCLEOTIDE SEQUENCE [LARGE SCALE GENOMIC DNA]</scope>
    <source>
        <strain evidence="4 5">EAF2021</strain>
    </source>
</reference>
<evidence type="ECO:0000256" key="1">
    <source>
        <dbReference type="ARBA" id="ARBA00022630"/>
    </source>
</evidence>
<evidence type="ECO:0000259" key="3">
    <source>
        <dbReference type="Pfam" id="PF00724"/>
    </source>
</evidence>